<evidence type="ECO:0000313" key="1">
    <source>
        <dbReference type="EMBL" id="CUV32014.1"/>
    </source>
</evidence>
<name>A0A0S4VCD9_RALSL</name>
<gene>
    <name evidence="1" type="ORF">RUN1985_v1_1410004</name>
</gene>
<accession>A0A0S4VCD9</accession>
<dbReference type="AlphaFoldDB" id="A0A0S4VCD9"/>
<reference evidence="1" key="1">
    <citation type="submission" date="2015-10" db="EMBL/GenBank/DDBJ databases">
        <authorList>
            <person name="Gilbert D.G."/>
        </authorList>
    </citation>
    <scope>NUCLEOTIDE SEQUENCE</scope>
    <source>
        <strain evidence="1">Phyl III-seqv23</strain>
    </source>
</reference>
<sequence>MYPCPLEVPPDFEMHVPMQYLPYLVNGTTSFAIGALRANGKYEAIAVCTKLRFLVPRCCQKVKDAAVNG</sequence>
<protein>
    <submittedName>
        <fullName evidence="1">Uncharacterized protein</fullName>
    </submittedName>
</protein>
<proteinExistence type="predicted"/>
<organism evidence="1">
    <name type="scientific">Ralstonia solanacearum</name>
    <name type="common">Pseudomonas solanacearum</name>
    <dbReference type="NCBI Taxonomy" id="305"/>
    <lineage>
        <taxon>Bacteria</taxon>
        <taxon>Pseudomonadati</taxon>
        <taxon>Pseudomonadota</taxon>
        <taxon>Betaproteobacteria</taxon>
        <taxon>Burkholderiales</taxon>
        <taxon>Burkholderiaceae</taxon>
        <taxon>Ralstonia</taxon>
        <taxon>Ralstonia solanacearum species complex</taxon>
    </lineage>
</organism>
<dbReference type="EMBL" id="LN899824">
    <property type="protein sequence ID" value="CUV32014.1"/>
    <property type="molecule type" value="Genomic_DNA"/>
</dbReference>